<dbReference type="InterPro" id="IPR016785">
    <property type="entry name" value="ComGD"/>
</dbReference>
<gene>
    <name evidence="1" type="primary">comGD</name>
    <name evidence="1" type="ORF">ACFPTR_10005</name>
</gene>
<dbReference type="EMBL" id="JBHSPF010000055">
    <property type="protein sequence ID" value="MFC5629195.1"/>
    <property type="molecule type" value="Genomic_DNA"/>
</dbReference>
<organism evidence="1 2">
    <name type="scientific">Aliibacillus thermotolerans</name>
    <dbReference type="NCBI Taxonomy" id="1834418"/>
    <lineage>
        <taxon>Bacteria</taxon>
        <taxon>Bacillati</taxon>
        <taxon>Bacillota</taxon>
        <taxon>Bacilli</taxon>
        <taxon>Bacillales</taxon>
        <taxon>Bacillaceae</taxon>
        <taxon>Aliibacillus</taxon>
    </lineage>
</organism>
<evidence type="ECO:0000313" key="1">
    <source>
        <dbReference type="EMBL" id="MFC5629195.1"/>
    </source>
</evidence>
<evidence type="ECO:0000313" key="2">
    <source>
        <dbReference type="Proteomes" id="UP001596143"/>
    </source>
</evidence>
<accession>A0ABW0U8Q7</accession>
<dbReference type="RefSeq" id="WP_377902103.1">
    <property type="nucleotide sequence ID" value="NZ_JBHSPF010000055.1"/>
</dbReference>
<comment type="caution">
    <text evidence="1">The sequence shown here is derived from an EMBL/GenBank/DDBJ whole genome shotgun (WGS) entry which is preliminary data.</text>
</comment>
<reference evidence="2" key="1">
    <citation type="journal article" date="2019" name="Int. J. Syst. Evol. Microbiol.">
        <title>The Global Catalogue of Microorganisms (GCM) 10K type strain sequencing project: providing services to taxonomists for standard genome sequencing and annotation.</title>
        <authorList>
            <consortium name="The Broad Institute Genomics Platform"/>
            <consortium name="The Broad Institute Genome Sequencing Center for Infectious Disease"/>
            <person name="Wu L."/>
            <person name="Ma J."/>
        </authorList>
    </citation>
    <scope>NUCLEOTIDE SEQUENCE [LARGE SCALE GENOMIC DNA]</scope>
    <source>
        <strain evidence="2">CGMCC 1.15790</strain>
    </source>
</reference>
<proteinExistence type="predicted"/>
<dbReference type="NCBIfam" id="NF040982">
    <property type="entry name" value="ComGD"/>
    <property type="match status" value="1"/>
</dbReference>
<dbReference type="PIRSF" id="PIRSF021292">
    <property type="entry name" value="Competence_ComGD"/>
    <property type="match status" value="1"/>
</dbReference>
<protein>
    <submittedName>
        <fullName evidence="1">Competence type IV pilus minor pilin ComGD</fullName>
    </submittedName>
</protein>
<keyword evidence="2" id="KW-1185">Reference proteome</keyword>
<dbReference type="Proteomes" id="UP001596143">
    <property type="component" value="Unassembled WGS sequence"/>
</dbReference>
<sequence>MILVLLLLSVFLLLPMLSFSSLSEKTRIDQFLNIFSEDIRFAQQYAYAHETVVYFRFRGNEYEVRASGRTEPLIARPVMKSVAFHPFTMSPNEIRFNSKGNVSKAGTIHIETPKKRYRLVFLIGRGGFYIE</sequence>
<name>A0ABW0U8Q7_9BACI</name>